<evidence type="ECO:0000259" key="12">
    <source>
        <dbReference type="Pfam" id="PF08546"/>
    </source>
</evidence>
<proteinExistence type="inferred from homology"/>
<dbReference type="SUPFAM" id="SSF51735">
    <property type="entry name" value="NAD(P)-binding Rossmann-fold domains"/>
    <property type="match status" value="1"/>
</dbReference>
<reference evidence="13" key="1">
    <citation type="submission" date="2022-07" db="EMBL/GenBank/DDBJ databases">
        <title>Tahibacter sp., a new gammaproteobacterium isolated from the silt sample collected at pig farm.</title>
        <authorList>
            <person name="Chen H."/>
        </authorList>
    </citation>
    <scope>NUCLEOTIDE SEQUENCE</scope>
    <source>
        <strain evidence="13">P2K</strain>
    </source>
</reference>
<comment type="catalytic activity">
    <reaction evidence="9 10">
        <text>(R)-pantoate + NADP(+) = 2-dehydropantoate + NADPH + H(+)</text>
        <dbReference type="Rhea" id="RHEA:16233"/>
        <dbReference type="ChEBI" id="CHEBI:11561"/>
        <dbReference type="ChEBI" id="CHEBI:15378"/>
        <dbReference type="ChEBI" id="CHEBI:15980"/>
        <dbReference type="ChEBI" id="CHEBI:57783"/>
        <dbReference type="ChEBI" id="CHEBI:58349"/>
        <dbReference type="EC" id="1.1.1.169"/>
    </reaction>
</comment>
<name>A0ABT1QQ40_9GAMM</name>
<evidence type="ECO:0000313" key="14">
    <source>
        <dbReference type="Proteomes" id="UP001165498"/>
    </source>
</evidence>
<evidence type="ECO:0000256" key="6">
    <source>
        <dbReference type="ARBA" id="ARBA00022857"/>
    </source>
</evidence>
<keyword evidence="5 10" id="KW-0566">Pantothenate biosynthesis</keyword>
<dbReference type="EMBL" id="JANFQO010000005">
    <property type="protein sequence ID" value="MCQ4164380.1"/>
    <property type="molecule type" value="Genomic_DNA"/>
</dbReference>
<accession>A0ABT1QQ40</accession>
<evidence type="ECO:0000256" key="2">
    <source>
        <dbReference type="ARBA" id="ARBA00007870"/>
    </source>
</evidence>
<dbReference type="InterPro" id="IPR050838">
    <property type="entry name" value="Ketopantoate_reductase"/>
</dbReference>
<keyword evidence="14" id="KW-1185">Reference proteome</keyword>
<evidence type="ECO:0000256" key="3">
    <source>
        <dbReference type="ARBA" id="ARBA00013014"/>
    </source>
</evidence>
<evidence type="ECO:0000256" key="1">
    <source>
        <dbReference type="ARBA" id="ARBA00004994"/>
    </source>
</evidence>
<feature type="domain" description="Ketopantoate reductase N-terminal" evidence="11">
    <location>
        <begin position="4"/>
        <end position="153"/>
    </location>
</feature>
<dbReference type="RefSeq" id="WP_255913133.1">
    <property type="nucleotide sequence ID" value="NZ_JANFQO010000005.1"/>
</dbReference>
<dbReference type="NCBIfam" id="NF006083">
    <property type="entry name" value="PRK08229.1"/>
    <property type="match status" value="1"/>
</dbReference>
<organism evidence="13 14">
    <name type="scientific">Tahibacter harae</name>
    <dbReference type="NCBI Taxonomy" id="2963937"/>
    <lineage>
        <taxon>Bacteria</taxon>
        <taxon>Pseudomonadati</taxon>
        <taxon>Pseudomonadota</taxon>
        <taxon>Gammaproteobacteria</taxon>
        <taxon>Lysobacterales</taxon>
        <taxon>Rhodanobacteraceae</taxon>
        <taxon>Tahibacter</taxon>
    </lineage>
</organism>
<keyword evidence="7 10" id="KW-0560">Oxidoreductase</keyword>
<dbReference type="Pfam" id="PF02558">
    <property type="entry name" value="ApbA"/>
    <property type="match status" value="1"/>
</dbReference>
<feature type="domain" description="Ketopantoate reductase C-terminal" evidence="12">
    <location>
        <begin position="178"/>
        <end position="314"/>
    </location>
</feature>
<comment type="function">
    <text evidence="10">Catalyzes the NADPH-dependent reduction of ketopantoate into pantoic acid.</text>
</comment>
<dbReference type="InterPro" id="IPR003710">
    <property type="entry name" value="ApbA"/>
</dbReference>
<dbReference type="InterPro" id="IPR013328">
    <property type="entry name" value="6PGD_dom2"/>
</dbReference>
<evidence type="ECO:0000259" key="11">
    <source>
        <dbReference type="Pfam" id="PF02558"/>
    </source>
</evidence>
<dbReference type="Proteomes" id="UP001165498">
    <property type="component" value="Unassembled WGS sequence"/>
</dbReference>
<dbReference type="PANTHER" id="PTHR43765:SF2">
    <property type="entry name" value="2-DEHYDROPANTOATE 2-REDUCTASE"/>
    <property type="match status" value="1"/>
</dbReference>
<evidence type="ECO:0000256" key="8">
    <source>
        <dbReference type="ARBA" id="ARBA00032024"/>
    </source>
</evidence>
<dbReference type="GO" id="GO:0008677">
    <property type="term" value="F:2-dehydropantoate 2-reductase activity"/>
    <property type="evidence" value="ECO:0007669"/>
    <property type="project" value="UniProtKB-EC"/>
</dbReference>
<keyword evidence="6 10" id="KW-0521">NADP</keyword>
<protein>
    <recommendedName>
        <fullName evidence="4 10">2-dehydropantoate 2-reductase</fullName>
        <ecNumber evidence="3 10">1.1.1.169</ecNumber>
    </recommendedName>
    <alternativeName>
        <fullName evidence="8 10">Ketopantoate reductase</fullName>
    </alternativeName>
</protein>
<evidence type="ECO:0000256" key="4">
    <source>
        <dbReference type="ARBA" id="ARBA00019465"/>
    </source>
</evidence>
<dbReference type="InterPro" id="IPR036291">
    <property type="entry name" value="NAD(P)-bd_dom_sf"/>
</dbReference>
<dbReference type="Pfam" id="PF08546">
    <property type="entry name" value="ApbA_C"/>
    <property type="match status" value="1"/>
</dbReference>
<comment type="similarity">
    <text evidence="2 10">Belongs to the ketopantoate reductase family.</text>
</comment>
<dbReference type="PANTHER" id="PTHR43765">
    <property type="entry name" value="2-DEHYDROPANTOATE 2-REDUCTASE-RELATED"/>
    <property type="match status" value="1"/>
</dbReference>
<dbReference type="InterPro" id="IPR008927">
    <property type="entry name" value="6-PGluconate_DH-like_C_sf"/>
</dbReference>
<gene>
    <name evidence="13" type="ORF">NM961_06610</name>
</gene>
<evidence type="ECO:0000256" key="10">
    <source>
        <dbReference type="RuleBase" id="RU362068"/>
    </source>
</evidence>
<evidence type="ECO:0000256" key="7">
    <source>
        <dbReference type="ARBA" id="ARBA00023002"/>
    </source>
</evidence>
<comment type="caution">
    <text evidence="13">The sequence shown here is derived from an EMBL/GenBank/DDBJ whole genome shotgun (WGS) entry which is preliminary data.</text>
</comment>
<evidence type="ECO:0000313" key="13">
    <source>
        <dbReference type="EMBL" id="MCQ4164380.1"/>
    </source>
</evidence>
<dbReference type="SUPFAM" id="SSF48179">
    <property type="entry name" value="6-phosphogluconate dehydrogenase C-terminal domain-like"/>
    <property type="match status" value="1"/>
</dbReference>
<comment type="pathway">
    <text evidence="1 10">Cofactor biosynthesis; (R)-pantothenate biosynthesis; (R)-pantoate from 3-methyl-2-oxobutanoate: step 2/2.</text>
</comment>
<evidence type="ECO:0000256" key="5">
    <source>
        <dbReference type="ARBA" id="ARBA00022655"/>
    </source>
</evidence>
<evidence type="ECO:0000256" key="9">
    <source>
        <dbReference type="ARBA" id="ARBA00048793"/>
    </source>
</evidence>
<dbReference type="Gene3D" id="3.40.50.720">
    <property type="entry name" value="NAD(P)-binding Rossmann-like Domain"/>
    <property type="match status" value="1"/>
</dbReference>
<dbReference type="NCBIfam" id="TIGR00745">
    <property type="entry name" value="apbA_panE"/>
    <property type="match status" value="1"/>
</dbReference>
<dbReference type="EC" id="1.1.1.169" evidence="3 10"/>
<dbReference type="InterPro" id="IPR013332">
    <property type="entry name" value="KPR_N"/>
</dbReference>
<dbReference type="InterPro" id="IPR013752">
    <property type="entry name" value="KPA_reductase"/>
</dbReference>
<sequence length="339" mass="35783">MSRIAVMGAGSIGGYVGGRLIAAGADVVLIGRERLQREIGAHGLKLSDYRGYHEALAPQQVTVATSAEAAAGADLVLVTVKSAATAAAGAELAQVLRPGAVAISLQNGLGNAAVLRAALPQRIVLAGMVPFNVVQGGEGRFHQGTEGELEVERHAALEPFLALFARAGLPLVQQADLAPVQWGKLLLNLNNPINALCGLPLRQQLSQRSYRRCLALAQREALGLLAGAGLVPARLTALPPHWIPRVLELPDVLFRRIAARMLAIDPLARSSMWEDLQAGRATEVDWINGEIVRLAQNQGRRAPVNARLAALVHAAGQGGRRDWSGPELLAQLREVATAG</sequence>
<dbReference type="Gene3D" id="1.10.1040.10">
    <property type="entry name" value="N-(1-d-carboxylethyl)-l-norvaline Dehydrogenase, domain 2"/>
    <property type="match status" value="1"/>
</dbReference>